<comment type="caution">
    <text evidence="1">The sequence shown here is derived from an EMBL/GenBank/DDBJ whole genome shotgun (WGS) entry which is preliminary data.</text>
</comment>
<dbReference type="Gene3D" id="1.10.443.10">
    <property type="entry name" value="Intergrase catalytic core"/>
    <property type="match status" value="1"/>
</dbReference>
<dbReference type="Proteomes" id="UP000722957">
    <property type="component" value="Unassembled WGS sequence"/>
</dbReference>
<proteinExistence type="predicted"/>
<sequence>VAYLIETIIERNSQARKSIDTDLVFVYEPRVAHIGAESGRASSLAERLLRYNIKKFIKEYDLRDEDGRTMKLNVSRFRKTFINGIYELSGESLLIAAQQAKHSGTGTLDHYLQAPEQSKRNLGLMGEIRVKELTCDAPSVPVGHCKDPKNGDKAPKDGTFCNDFLGCFRCKSFVITGDDLYKLFSFYWSIIRNRDEFGRKDWKRHLKNVLRV</sequence>
<protein>
    <recommendedName>
        <fullName evidence="3">Site-specific integrase</fullName>
    </recommendedName>
</protein>
<dbReference type="InterPro" id="IPR013762">
    <property type="entry name" value="Integrase-like_cat_sf"/>
</dbReference>
<feature type="non-terminal residue" evidence="1">
    <location>
        <position position="212"/>
    </location>
</feature>
<name>A0ABD4KWI3_VIBAN</name>
<feature type="non-terminal residue" evidence="1">
    <location>
        <position position="1"/>
    </location>
</feature>
<evidence type="ECO:0000313" key="1">
    <source>
        <dbReference type="EMBL" id="MBF4274834.1"/>
    </source>
</evidence>
<evidence type="ECO:0000313" key="2">
    <source>
        <dbReference type="Proteomes" id="UP000722957"/>
    </source>
</evidence>
<accession>A0ABD4KWI3</accession>
<reference evidence="1 2" key="1">
    <citation type="journal article" date="2021" name="PeerJ">
        <title>Analysis of 44 Vibrio anguillarum genomes reveals high genetic diversity.</title>
        <authorList>
            <person name="Hansen M.J."/>
            <person name="Dalsgaard I."/>
        </authorList>
    </citation>
    <scope>NUCLEOTIDE SEQUENCE [LARGE SCALE GENOMIC DNA]</scope>
    <source>
        <strain evidence="1 2">17-16730-2A</strain>
    </source>
</reference>
<organism evidence="1 2">
    <name type="scientific">Vibrio anguillarum</name>
    <name type="common">Listonella anguillarum</name>
    <dbReference type="NCBI Taxonomy" id="55601"/>
    <lineage>
        <taxon>Bacteria</taxon>
        <taxon>Pseudomonadati</taxon>
        <taxon>Pseudomonadota</taxon>
        <taxon>Gammaproteobacteria</taxon>
        <taxon>Vibrionales</taxon>
        <taxon>Vibrionaceae</taxon>
        <taxon>Vibrio</taxon>
    </lineage>
</organism>
<dbReference type="EMBL" id="RDOM01000598">
    <property type="protein sequence ID" value="MBF4274834.1"/>
    <property type="molecule type" value="Genomic_DNA"/>
</dbReference>
<dbReference type="AlphaFoldDB" id="A0ABD4KWI3"/>
<evidence type="ECO:0008006" key="3">
    <source>
        <dbReference type="Google" id="ProtNLM"/>
    </source>
</evidence>
<gene>
    <name evidence="1" type="ORF">EAY07_23085</name>
</gene>